<dbReference type="Pfam" id="PF00126">
    <property type="entry name" value="HTH_1"/>
    <property type="match status" value="1"/>
</dbReference>
<dbReference type="AlphaFoldDB" id="A0A2G5KBA3"/>
<dbReference type="EMBL" id="MDGM01000001">
    <property type="protein sequence ID" value="PIB26796.1"/>
    <property type="molecule type" value="Genomic_DNA"/>
</dbReference>
<comment type="similarity">
    <text evidence="1">Belongs to the LysR transcriptional regulatory family.</text>
</comment>
<dbReference type="InterPro" id="IPR005119">
    <property type="entry name" value="LysR_subst-bd"/>
</dbReference>
<protein>
    <submittedName>
        <fullName evidence="6">Transcriptional regulator</fullName>
    </submittedName>
</protein>
<dbReference type="PROSITE" id="PS50931">
    <property type="entry name" value="HTH_LYSR"/>
    <property type="match status" value="1"/>
</dbReference>
<gene>
    <name evidence="6" type="ORF">BFP76_10360</name>
</gene>
<evidence type="ECO:0000313" key="7">
    <source>
        <dbReference type="Proteomes" id="UP000231516"/>
    </source>
</evidence>
<dbReference type="GO" id="GO:0003677">
    <property type="term" value="F:DNA binding"/>
    <property type="evidence" value="ECO:0007669"/>
    <property type="project" value="UniProtKB-KW"/>
</dbReference>
<keyword evidence="2" id="KW-0805">Transcription regulation</keyword>
<dbReference type="SUPFAM" id="SSF46785">
    <property type="entry name" value="Winged helix' DNA-binding domain"/>
    <property type="match status" value="1"/>
</dbReference>
<evidence type="ECO:0000259" key="5">
    <source>
        <dbReference type="PROSITE" id="PS50931"/>
    </source>
</evidence>
<organism evidence="6 7">
    <name type="scientific">Paramylibacter kogurei</name>
    <dbReference type="NCBI Taxonomy" id="1889778"/>
    <lineage>
        <taxon>Bacteria</taxon>
        <taxon>Pseudomonadati</taxon>
        <taxon>Pseudomonadota</taxon>
        <taxon>Alphaproteobacteria</taxon>
        <taxon>Rhodobacterales</taxon>
        <taxon>Paracoccaceae</taxon>
        <taxon>Paramylibacter</taxon>
    </lineage>
</organism>
<dbReference type="Gene3D" id="1.10.10.10">
    <property type="entry name" value="Winged helix-like DNA-binding domain superfamily/Winged helix DNA-binding domain"/>
    <property type="match status" value="1"/>
</dbReference>
<keyword evidence="4" id="KW-0804">Transcription</keyword>
<evidence type="ECO:0000256" key="4">
    <source>
        <dbReference type="ARBA" id="ARBA00023163"/>
    </source>
</evidence>
<dbReference type="PANTHER" id="PTHR30579">
    <property type="entry name" value="TRANSCRIPTIONAL REGULATOR"/>
    <property type="match status" value="1"/>
</dbReference>
<dbReference type="PRINTS" id="PR00039">
    <property type="entry name" value="HTHLYSR"/>
</dbReference>
<name>A0A2G5KBA3_9RHOB</name>
<dbReference type="InterPro" id="IPR000847">
    <property type="entry name" value="LysR_HTH_N"/>
</dbReference>
<dbReference type="RefSeq" id="WP_099591137.1">
    <property type="nucleotide sequence ID" value="NZ_MDGM01000001.1"/>
</dbReference>
<reference evidence="6 7" key="1">
    <citation type="submission" date="2016-08" db="EMBL/GenBank/DDBJ databases">
        <title>Draft genome of Amylibacter sp. strain 4G11.</title>
        <authorList>
            <person name="Wong S.-K."/>
            <person name="Hamasaki K."/>
            <person name="Yoshizawa S."/>
        </authorList>
    </citation>
    <scope>NUCLEOTIDE SEQUENCE [LARGE SCALE GENOMIC DNA]</scope>
    <source>
        <strain evidence="6 7">4G11</strain>
    </source>
</reference>
<dbReference type="GO" id="GO:0003700">
    <property type="term" value="F:DNA-binding transcription factor activity"/>
    <property type="evidence" value="ECO:0007669"/>
    <property type="project" value="InterPro"/>
</dbReference>
<evidence type="ECO:0000256" key="2">
    <source>
        <dbReference type="ARBA" id="ARBA00023015"/>
    </source>
</evidence>
<keyword evidence="7" id="KW-1185">Reference proteome</keyword>
<dbReference type="InterPro" id="IPR036388">
    <property type="entry name" value="WH-like_DNA-bd_sf"/>
</dbReference>
<comment type="caution">
    <text evidence="6">The sequence shown here is derived from an EMBL/GenBank/DDBJ whole genome shotgun (WGS) entry which is preliminary data.</text>
</comment>
<dbReference type="SUPFAM" id="SSF53850">
    <property type="entry name" value="Periplasmic binding protein-like II"/>
    <property type="match status" value="1"/>
</dbReference>
<dbReference type="InterPro" id="IPR050176">
    <property type="entry name" value="LTTR"/>
</dbReference>
<accession>A0A2G5KBA3</accession>
<feature type="domain" description="HTH lysR-type" evidence="5">
    <location>
        <begin position="4"/>
        <end position="61"/>
    </location>
</feature>
<dbReference type="PANTHER" id="PTHR30579:SF7">
    <property type="entry name" value="HTH-TYPE TRANSCRIPTIONAL REGULATOR LRHA-RELATED"/>
    <property type="match status" value="1"/>
</dbReference>
<dbReference type="Pfam" id="PF03466">
    <property type="entry name" value="LysR_substrate"/>
    <property type="match status" value="1"/>
</dbReference>
<dbReference type="Gene3D" id="3.40.190.10">
    <property type="entry name" value="Periplasmic binding protein-like II"/>
    <property type="match status" value="2"/>
</dbReference>
<keyword evidence="3" id="KW-0238">DNA-binding</keyword>
<proteinExistence type="inferred from homology"/>
<dbReference type="OrthoDB" id="9803735at2"/>
<dbReference type="InterPro" id="IPR036390">
    <property type="entry name" value="WH_DNA-bd_sf"/>
</dbReference>
<evidence type="ECO:0000256" key="1">
    <source>
        <dbReference type="ARBA" id="ARBA00009437"/>
    </source>
</evidence>
<sequence length="289" mass="31290">MENLDSDLLRSFVIVAKAGSVTEGAAQIHRSQSAVSLQIKRLETILGQPVFERHGRGVTLSETGRRLLPVAQEVTGRLDAIFRDLSKGTITGKLRIGVPDDHGRAKLAQIIANFARQHPQVQLDVTCALSTGFPDALAKGLLDIAIYEVENPGPNEELLFQDPTCWVCTRHVDFSNHANLPVALFDQACWWRDVAIASLEQRAKPYRTVYSSQSVSGVIAAVEAGIAVGLLGRSSLHAGLCVVNESLGFQNTPSSQLVMASGSGKEDEVIHAMKSVIRTAFPITRTDQI</sequence>
<evidence type="ECO:0000256" key="3">
    <source>
        <dbReference type="ARBA" id="ARBA00023125"/>
    </source>
</evidence>
<evidence type="ECO:0000313" key="6">
    <source>
        <dbReference type="EMBL" id="PIB26796.1"/>
    </source>
</evidence>
<dbReference type="Proteomes" id="UP000231516">
    <property type="component" value="Unassembled WGS sequence"/>
</dbReference>